<name>A0A1I8IRM9_9PLAT</name>
<organism evidence="3 4">
    <name type="scientific">Macrostomum lignano</name>
    <dbReference type="NCBI Taxonomy" id="282301"/>
    <lineage>
        <taxon>Eukaryota</taxon>
        <taxon>Metazoa</taxon>
        <taxon>Spiralia</taxon>
        <taxon>Lophotrochozoa</taxon>
        <taxon>Platyhelminthes</taxon>
        <taxon>Rhabditophora</taxon>
        <taxon>Macrostomorpha</taxon>
        <taxon>Macrostomida</taxon>
        <taxon>Macrostomidae</taxon>
        <taxon>Macrostomum</taxon>
    </lineage>
</organism>
<evidence type="ECO:0000256" key="1">
    <source>
        <dbReference type="SAM" id="Coils"/>
    </source>
</evidence>
<feature type="compositionally biased region" description="Acidic residues" evidence="2">
    <location>
        <begin position="72"/>
        <end position="82"/>
    </location>
</feature>
<sequence>EAAAGVLADVERRLAVANDDRSRAKQRIEFAMSQAAQSTSRAKTLRSEAAEAERAAGRLGNLRARLAKAEAELAEAETGTDADGDRRRLAEAQSLIDSHQSELDSLDSRIEAAVRGAAARAETAAVRKELTAKTAQLERLRNRHGDELAELLGSPVPQLSSSAATQLKRRFLDLQSTAERESRSAETALAERRCDRGRIETELSHLREQKRRLDADRRSLEERLINACGGGDAESAATAVAEAEERRAKAEDEKALLQGELHVYRAFLEK</sequence>
<keyword evidence="1" id="KW-0175">Coiled coil</keyword>
<accession>A0A1I8IRM9</accession>
<dbReference type="AlphaFoldDB" id="A0A1I8IRM9"/>
<evidence type="ECO:0000313" key="3">
    <source>
        <dbReference type="Proteomes" id="UP000095280"/>
    </source>
</evidence>
<dbReference type="WBParaSite" id="maker-uti_cns_0015533-snap-gene-0.2-mRNA-1">
    <property type="protein sequence ID" value="maker-uti_cns_0015533-snap-gene-0.2-mRNA-1"/>
    <property type="gene ID" value="maker-uti_cns_0015533-snap-gene-0.2"/>
</dbReference>
<proteinExistence type="predicted"/>
<keyword evidence="3" id="KW-1185">Reference proteome</keyword>
<feature type="region of interest" description="Disordered" evidence="2">
    <location>
        <begin position="70"/>
        <end position="104"/>
    </location>
</feature>
<feature type="coiled-coil region" evidence="1">
    <location>
        <begin position="196"/>
        <end position="260"/>
    </location>
</feature>
<protein>
    <submittedName>
        <fullName evidence="4">Centrosomal protein of 162 kDa</fullName>
    </submittedName>
</protein>
<reference evidence="4" key="1">
    <citation type="submission" date="2016-11" db="UniProtKB">
        <authorList>
            <consortium name="WormBaseParasite"/>
        </authorList>
    </citation>
    <scope>IDENTIFICATION</scope>
</reference>
<evidence type="ECO:0000256" key="2">
    <source>
        <dbReference type="SAM" id="MobiDB-lite"/>
    </source>
</evidence>
<evidence type="ECO:0000313" key="4">
    <source>
        <dbReference type="WBParaSite" id="maker-uti_cns_0015533-snap-gene-0.2-mRNA-1"/>
    </source>
</evidence>
<dbReference type="Proteomes" id="UP000095280">
    <property type="component" value="Unplaced"/>
</dbReference>